<dbReference type="PROSITE" id="PS51257">
    <property type="entry name" value="PROKAR_LIPOPROTEIN"/>
    <property type="match status" value="1"/>
</dbReference>
<gene>
    <name evidence="1" type="ORF">G5T75_005218</name>
</gene>
<sequence>MLNNEKNKHYYTHLFFCIGITGCEDKTSVDWYVNHHNEMISKYTKCLLAKSWDDITCQNARSAINLEADKPDVRNGVIEARRQVMNRAMKGGDL</sequence>
<reference evidence="1" key="2">
    <citation type="submission" date="2020-02" db="EMBL/GenBank/DDBJ databases">
        <authorList>
            <consortium name="NCBI Pathogen Detection Project"/>
        </authorList>
    </citation>
    <scope>NUCLEOTIDE SEQUENCE</scope>
    <source>
        <strain evidence="1">MA.MZ045</strain>
    </source>
</reference>
<dbReference type="InterPro" id="IPR047937">
    <property type="entry name" value="Eex_IncN-like"/>
</dbReference>
<proteinExistence type="predicted"/>
<organism evidence="1">
    <name type="scientific">Salmonella enterica</name>
    <name type="common">Salmonella choleraesuis</name>
    <dbReference type="NCBI Taxonomy" id="28901"/>
    <lineage>
        <taxon>Bacteria</taxon>
        <taxon>Pseudomonadati</taxon>
        <taxon>Pseudomonadota</taxon>
        <taxon>Gammaproteobacteria</taxon>
        <taxon>Enterobacterales</taxon>
        <taxon>Enterobacteriaceae</taxon>
        <taxon>Salmonella</taxon>
    </lineage>
</organism>
<protein>
    <submittedName>
        <fullName evidence="1">EexN family lipoprotein</fullName>
    </submittedName>
</protein>
<accession>A0A754BBP1</accession>
<evidence type="ECO:0000313" key="1">
    <source>
        <dbReference type="EMBL" id="HAF8581216.1"/>
    </source>
</evidence>
<dbReference type="AlphaFoldDB" id="A0A754BBP1"/>
<keyword evidence="1" id="KW-0449">Lipoprotein</keyword>
<reference evidence="1" key="1">
    <citation type="journal article" date="2018" name="Genome Biol.">
        <title>SKESA: strategic k-mer extension for scrupulous assemblies.</title>
        <authorList>
            <person name="Souvorov A."/>
            <person name="Agarwala R."/>
            <person name="Lipman D.J."/>
        </authorList>
    </citation>
    <scope>NUCLEOTIDE SEQUENCE</scope>
    <source>
        <strain evidence="1">MA.MZ045</strain>
    </source>
</reference>
<dbReference type="NCBIfam" id="NF033894">
    <property type="entry name" value="Eex_IncN"/>
    <property type="match status" value="1"/>
</dbReference>
<comment type="caution">
    <text evidence="1">The sequence shown here is derived from an EMBL/GenBank/DDBJ whole genome shotgun (WGS) entry which is preliminary data.</text>
</comment>
<dbReference type="RefSeq" id="WP_170875936.1">
    <property type="nucleotide sequence ID" value="NZ_MXLQ01000050.1"/>
</dbReference>
<dbReference type="EMBL" id="DAAWNC010000030">
    <property type="protein sequence ID" value="HAF8581216.1"/>
    <property type="molecule type" value="Genomic_DNA"/>
</dbReference>
<name>A0A754BBP1_SALER</name>